<sequence length="239" mass="27006">MWPQSAPPTERRSSTALAEQPIIHRRRPPSPARSRSPALRFSSSIPVDLNSSDDPVRCSLWSGQWCRVQFKPSRISETPSQAKQQAVFTDFKSLRRLGRVGNHSALNLLHRAPRQQFSGLPVEPEAASRQRDLMRPQQEGGCRLEGAWFSAELYGLTPPPPEEHGVKPRPRLYSQKPPDWTQMFLKLRHMTQRLYSSCSEVELSLSSLFSVNKTSACRCNAATTPQHADARPRQEDAAR</sequence>
<organism evidence="2 3">
    <name type="scientific">Liparis tanakae</name>
    <name type="common">Tanaka's snailfish</name>
    <dbReference type="NCBI Taxonomy" id="230148"/>
    <lineage>
        <taxon>Eukaryota</taxon>
        <taxon>Metazoa</taxon>
        <taxon>Chordata</taxon>
        <taxon>Craniata</taxon>
        <taxon>Vertebrata</taxon>
        <taxon>Euteleostomi</taxon>
        <taxon>Actinopterygii</taxon>
        <taxon>Neopterygii</taxon>
        <taxon>Teleostei</taxon>
        <taxon>Neoteleostei</taxon>
        <taxon>Acanthomorphata</taxon>
        <taxon>Eupercaria</taxon>
        <taxon>Perciformes</taxon>
        <taxon>Cottioidei</taxon>
        <taxon>Cottales</taxon>
        <taxon>Liparidae</taxon>
        <taxon>Liparis</taxon>
    </lineage>
</organism>
<feature type="compositionally biased region" description="Low complexity" evidence="1">
    <location>
        <begin position="32"/>
        <end position="44"/>
    </location>
</feature>
<evidence type="ECO:0000313" key="2">
    <source>
        <dbReference type="EMBL" id="TNN64060.1"/>
    </source>
</evidence>
<evidence type="ECO:0000256" key="1">
    <source>
        <dbReference type="SAM" id="MobiDB-lite"/>
    </source>
</evidence>
<keyword evidence="3" id="KW-1185">Reference proteome</keyword>
<gene>
    <name evidence="2" type="ORF">EYF80_025783</name>
</gene>
<proteinExistence type="predicted"/>
<dbReference type="AlphaFoldDB" id="A0A4Z2HES4"/>
<evidence type="ECO:0000313" key="3">
    <source>
        <dbReference type="Proteomes" id="UP000314294"/>
    </source>
</evidence>
<dbReference type="Proteomes" id="UP000314294">
    <property type="component" value="Unassembled WGS sequence"/>
</dbReference>
<protein>
    <submittedName>
        <fullName evidence="2">Uncharacterized protein</fullName>
    </submittedName>
</protein>
<feature type="region of interest" description="Disordered" evidence="1">
    <location>
        <begin position="1"/>
        <end position="45"/>
    </location>
</feature>
<reference evidence="2 3" key="1">
    <citation type="submission" date="2019-03" db="EMBL/GenBank/DDBJ databases">
        <title>First draft genome of Liparis tanakae, snailfish: a comprehensive survey of snailfish specific genes.</title>
        <authorList>
            <person name="Kim W."/>
            <person name="Song I."/>
            <person name="Jeong J.-H."/>
            <person name="Kim D."/>
            <person name="Kim S."/>
            <person name="Ryu S."/>
            <person name="Song J.Y."/>
            <person name="Lee S.K."/>
        </authorList>
    </citation>
    <scope>NUCLEOTIDE SEQUENCE [LARGE SCALE GENOMIC DNA]</scope>
    <source>
        <tissue evidence="2">Muscle</tissue>
    </source>
</reference>
<comment type="caution">
    <text evidence="2">The sequence shown here is derived from an EMBL/GenBank/DDBJ whole genome shotgun (WGS) entry which is preliminary data.</text>
</comment>
<name>A0A4Z2HES4_9TELE</name>
<dbReference type="EMBL" id="SRLO01000260">
    <property type="protein sequence ID" value="TNN64060.1"/>
    <property type="molecule type" value="Genomic_DNA"/>
</dbReference>
<accession>A0A4Z2HES4</accession>